<evidence type="ECO:0000313" key="4">
    <source>
        <dbReference type="Proteomes" id="UP001164743"/>
    </source>
</evidence>
<keyword evidence="4" id="KW-1185">Reference proteome</keyword>
<proteinExistence type="predicted"/>
<dbReference type="Proteomes" id="UP001164743">
    <property type="component" value="Chromosome 5A"/>
</dbReference>
<feature type="region of interest" description="Disordered" evidence="2">
    <location>
        <begin position="719"/>
        <end position="834"/>
    </location>
</feature>
<feature type="coiled-coil region" evidence="1">
    <location>
        <begin position="336"/>
        <end position="370"/>
    </location>
</feature>
<evidence type="ECO:0000313" key="3">
    <source>
        <dbReference type="EMBL" id="WAQ85212.1"/>
    </source>
</evidence>
<protein>
    <submittedName>
        <fullName evidence="3">Uncharacterized protein</fullName>
    </submittedName>
</protein>
<reference evidence="3" key="1">
    <citation type="submission" date="2022-10" db="EMBL/GenBank/DDBJ databases">
        <title>Puccinia triticina Genome sequencing and assembly.</title>
        <authorList>
            <person name="Li C."/>
        </authorList>
    </citation>
    <scope>NUCLEOTIDE SEQUENCE</scope>
    <source>
        <strain evidence="3">Pt15</strain>
    </source>
</reference>
<keyword evidence="1" id="KW-0175">Coiled coil</keyword>
<dbReference type="EMBL" id="CP110425">
    <property type="protein sequence ID" value="WAQ85212.1"/>
    <property type="molecule type" value="Genomic_DNA"/>
</dbReference>
<dbReference type="RefSeq" id="XP_053020767.1">
    <property type="nucleotide sequence ID" value="XM_053169584.1"/>
</dbReference>
<organism evidence="3 4">
    <name type="scientific">Puccinia triticina</name>
    <dbReference type="NCBI Taxonomy" id="208348"/>
    <lineage>
        <taxon>Eukaryota</taxon>
        <taxon>Fungi</taxon>
        <taxon>Dikarya</taxon>
        <taxon>Basidiomycota</taxon>
        <taxon>Pucciniomycotina</taxon>
        <taxon>Pucciniomycetes</taxon>
        <taxon>Pucciniales</taxon>
        <taxon>Pucciniaceae</taxon>
        <taxon>Puccinia</taxon>
    </lineage>
</organism>
<sequence length="1094" mass="125030">MSAIQKAKVLSDLRLKIAQPAGDHNQPKVQADTDLPAKVTKLEDTMMMINARLQMEYRPNVQEMQELKEMVGRLRDNSLVWNQWGSKFSEIESKFEEMNGRIEAEHLNNRSLAVPHLEIETWNNSMSTKDEIEALKKSMESMQEVLRGNHKSSLENHEELLRQGKEVDQMRDIGKTVRELLISKQVLHIEKLSHINQQKLSEHRTEIESLAKFDELFKKLEVDLDDKLRTVEKSVFELLSSTELAGRSGQLMELDNAATDISAGRAASSNLIEIKCDTSFEIHKRTINATVESLKEWVFMQTKEFQANLEQATTNELIKQRHAIEAYTAQNNSQLHDKVLDRIAVLEAEVVRLSREKNEIQLAHSNIQNQSVEPAVWSAYRMETERLVQLVKNQFDESLELYQNQFDARLDSLKHVVLLAQNRELQPLIEQGTQISGELLRQGRDLRSVLNAKLHIEGKVANLEKAGEKNEAILSKANLAIDSLRHDKALISQWQDNIENSVAKLSRENNELQRISTNLQNSPMASEPHFIEGLKNINDKVASMEEALKSNNLCLAEANSNIASYVSNIKFIQTNQNALEERLTAFQDGFLEKQPNLEAINFPEFQALVDDVAVVKKHVFELSKFRNSFVDREIQLENAHPPVVACPTPSVHNPAHLLKESQIQSNSVVNPLTLNQFGSIYPDKPPSANLNRPDRIEERTESFEREDDFSYYFGLFDKENSESEEEQGTSNKTVEHGIEIDLPPRLRIGSHSETDSDPDGNTATNQLPQGSSRRSDTLPTRDIQSASLQANAPKIKKWRRETQKSGPSRGRKESLRKERKSMDAETRADDETLSNAIQQHIRMLMSLKRSKSHFPRSPTEEELRKLPDLGDGFPVLAVSAQCLIKSNKVTRTWDTEETMGQGFSDYCLRRIRQYGLPFLGLSIELENPKAQEWNRRTAAFITDTFYKAFEASDYSDYFRAGFTLEGAVPKRVETLVQKNIDYRIGEMKKDYKRAKGKGRAGSKLKASSPLSSIQSTLRSIPAMQLLSDLGWYKTKWNTDEHRENDRWEGWYDQIKLDLTLFLRSQLDNQQAQEYLPTGLQFPSPLDQEQPTKTQ</sequence>
<feature type="coiled-coil region" evidence="1">
    <location>
        <begin position="491"/>
        <end position="522"/>
    </location>
</feature>
<feature type="compositionally biased region" description="Basic and acidic residues" evidence="2">
    <location>
        <begin position="810"/>
        <end position="830"/>
    </location>
</feature>
<feature type="compositionally biased region" description="Basic and acidic residues" evidence="2">
    <location>
        <begin position="733"/>
        <end position="754"/>
    </location>
</feature>
<name>A0ABY7CR60_9BASI</name>
<evidence type="ECO:0000256" key="2">
    <source>
        <dbReference type="SAM" id="MobiDB-lite"/>
    </source>
</evidence>
<evidence type="ECO:0000256" key="1">
    <source>
        <dbReference type="SAM" id="Coils"/>
    </source>
</evidence>
<accession>A0ABY7CR60</accession>
<dbReference type="GeneID" id="77810479"/>
<feature type="compositionally biased region" description="Polar residues" evidence="2">
    <location>
        <begin position="759"/>
        <end position="772"/>
    </location>
</feature>
<gene>
    <name evidence="3" type="ORF">PtA15_5A786</name>
</gene>